<feature type="domain" description="Siroheme synthase central" evidence="8">
    <location>
        <begin position="120"/>
        <end position="146"/>
    </location>
</feature>
<evidence type="ECO:0000259" key="7">
    <source>
        <dbReference type="Pfam" id="PF10414"/>
    </source>
</evidence>
<evidence type="ECO:0000313" key="10">
    <source>
        <dbReference type="Proteomes" id="UP000462621"/>
    </source>
</evidence>
<evidence type="ECO:0000259" key="8">
    <source>
        <dbReference type="Pfam" id="PF14824"/>
    </source>
</evidence>
<evidence type="ECO:0000256" key="1">
    <source>
        <dbReference type="ARBA" id="ARBA00005010"/>
    </source>
</evidence>
<keyword evidence="4" id="KW-0520">NAD</keyword>
<reference evidence="9 10" key="1">
    <citation type="submission" date="2019-10" db="EMBL/GenBank/DDBJ databases">
        <title>Vibrio sp. nov. isolated from a shrimp pond.</title>
        <authorList>
            <person name="Gomez-Gil B."/>
            <person name="Enciso-Ibarra J."/>
            <person name="Enciso-Ibarra K."/>
            <person name="Bolan-Mejia C."/>
        </authorList>
    </citation>
    <scope>NUCLEOTIDE SEQUENCE [LARGE SCALE GENOMIC DNA]</scope>
    <source>
        <strain evidence="9 10">CAIM 722</strain>
    </source>
</reference>
<dbReference type="Pfam" id="PF14824">
    <property type="entry name" value="Sirohm_synth_M"/>
    <property type="match status" value="1"/>
</dbReference>
<dbReference type="EMBL" id="WEKT01000015">
    <property type="protein sequence ID" value="MZI93584.1"/>
    <property type="molecule type" value="Genomic_DNA"/>
</dbReference>
<dbReference type="RefSeq" id="WP_161155164.1">
    <property type="nucleotide sequence ID" value="NZ_WEKT01000015.1"/>
</dbReference>
<dbReference type="Gene3D" id="3.30.160.110">
    <property type="entry name" value="Siroheme synthase, domain 2"/>
    <property type="match status" value="1"/>
</dbReference>
<evidence type="ECO:0000256" key="4">
    <source>
        <dbReference type="ARBA" id="ARBA00023027"/>
    </source>
</evidence>
<dbReference type="InterPro" id="IPR037115">
    <property type="entry name" value="Sirohaem_synt_dimer_dom_sf"/>
</dbReference>
<dbReference type="InterPro" id="IPR035996">
    <property type="entry name" value="4pyrrol_Methylase_sf"/>
</dbReference>
<dbReference type="GO" id="GO:0019354">
    <property type="term" value="P:siroheme biosynthetic process"/>
    <property type="evidence" value="ECO:0007669"/>
    <property type="project" value="UniProtKB-UniPathway"/>
</dbReference>
<dbReference type="PANTHER" id="PTHR35330">
    <property type="entry name" value="SIROHEME BIOSYNTHESIS PROTEIN MET8"/>
    <property type="match status" value="1"/>
</dbReference>
<dbReference type="InterPro" id="IPR028161">
    <property type="entry name" value="Met8-like"/>
</dbReference>
<evidence type="ECO:0000256" key="3">
    <source>
        <dbReference type="ARBA" id="ARBA00023002"/>
    </source>
</evidence>
<dbReference type="InterPro" id="IPR019478">
    <property type="entry name" value="Sirohaem_synthase_dimer_dom"/>
</dbReference>
<protein>
    <recommendedName>
        <fullName evidence="2">precorrin-2 dehydrogenase</fullName>
        <ecNumber evidence="2">1.3.1.76</ecNumber>
    </recommendedName>
</protein>
<name>A0A7X4LKI2_9VIBR</name>
<dbReference type="Pfam" id="PF13241">
    <property type="entry name" value="NAD_binding_7"/>
    <property type="match status" value="1"/>
</dbReference>
<sequence>MRYFPLFLDLNNKPVLVVGGGEVACRKIDALLRAGAIVTIVSPNIATYLESLVNEGKCHWIKNFYSSQVMNHEFIQVWATTDNPELNHEVYKDAKERGILVNVVDDQPYCDFITPSMIGRGQIQIAISSGGASPVLVRNLREQIEAVLPNNLGLLAQFGASKRNSIKEALPSVDLRRQFWERYFDLPQVKQAQTRDTLEQAYKALLKEPIERKSEVHWIEFNHDIELLSLKALRVMQQAELVLYPKTCPFEWVDLCRRDAERELFNDGAQLGQRLAELKQQPVRVCIFVPPETQAFSMLQHGDTVIGLASTK</sequence>
<dbReference type="PANTHER" id="PTHR35330:SF1">
    <property type="entry name" value="SIROHEME BIOSYNTHESIS PROTEIN MET8"/>
    <property type="match status" value="1"/>
</dbReference>
<dbReference type="GO" id="GO:0004325">
    <property type="term" value="F:ferrochelatase activity"/>
    <property type="evidence" value="ECO:0007669"/>
    <property type="project" value="InterPro"/>
</dbReference>
<comment type="caution">
    <text evidence="9">The sequence shown here is derived from an EMBL/GenBank/DDBJ whole genome shotgun (WGS) entry which is preliminary data.</text>
</comment>
<dbReference type="Gene3D" id="3.40.50.720">
    <property type="entry name" value="NAD(P)-binding Rossmann-like Domain"/>
    <property type="match status" value="1"/>
</dbReference>
<dbReference type="GO" id="GO:0008168">
    <property type="term" value="F:methyltransferase activity"/>
    <property type="evidence" value="ECO:0007669"/>
    <property type="project" value="InterPro"/>
</dbReference>
<dbReference type="InterPro" id="IPR028281">
    <property type="entry name" value="Sirohaem_synthase_central"/>
</dbReference>
<dbReference type="Gene3D" id="1.10.8.210">
    <property type="entry name" value="Sirohaem synthase, dimerisation domain"/>
    <property type="match status" value="1"/>
</dbReference>
<dbReference type="EC" id="1.3.1.76" evidence="2"/>
<evidence type="ECO:0000256" key="6">
    <source>
        <dbReference type="ARBA" id="ARBA00047561"/>
    </source>
</evidence>
<evidence type="ECO:0000313" key="9">
    <source>
        <dbReference type="EMBL" id="MZI93584.1"/>
    </source>
</evidence>
<accession>A0A7X4LKI2</accession>
<organism evidence="9 10">
    <name type="scientific">Vibrio eleionomae</name>
    <dbReference type="NCBI Taxonomy" id="2653505"/>
    <lineage>
        <taxon>Bacteria</taxon>
        <taxon>Pseudomonadati</taxon>
        <taxon>Pseudomonadota</taxon>
        <taxon>Gammaproteobacteria</taxon>
        <taxon>Vibrionales</taxon>
        <taxon>Vibrionaceae</taxon>
        <taxon>Vibrio</taxon>
    </lineage>
</organism>
<dbReference type="UniPathway" id="UPA00262">
    <property type="reaction ID" value="UER00222"/>
</dbReference>
<dbReference type="SUPFAM" id="SSF51735">
    <property type="entry name" value="NAD(P)-binding Rossmann-fold domains"/>
    <property type="match status" value="1"/>
</dbReference>
<comment type="pathway">
    <text evidence="1">Porphyrin-containing compound metabolism; siroheme biosynthesis; sirohydrochlorin from precorrin-2: step 1/1.</text>
</comment>
<keyword evidence="5" id="KW-0627">Porphyrin biosynthesis</keyword>
<evidence type="ECO:0000256" key="5">
    <source>
        <dbReference type="ARBA" id="ARBA00023244"/>
    </source>
</evidence>
<feature type="domain" description="Sirohaem synthase dimerisation" evidence="7">
    <location>
        <begin position="151"/>
        <end position="206"/>
    </location>
</feature>
<dbReference type="InterPro" id="IPR036291">
    <property type="entry name" value="NAD(P)-bd_dom_sf"/>
</dbReference>
<dbReference type="GO" id="GO:0043115">
    <property type="term" value="F:precorrin-2 dehydrogenase activity"/>
    <property type="evidence" value="ECO:0007669"/>
    <property type="project" value="UniProtKB-EC"/>
</dbReference>
<dbReference type="AlphaFoldDB" id="A0A7X4LKI2"/>
<dbReference type="Proteomes" id="UP000462621">
    <property type="component" value="Unassembled WGS sequence"/>
</dbReference>
<proteinExistence type="predicted"/>
<dbReference type="NCBIfam" id="TIGR01470">
    <property type="entry name" value="cysG_Nterm"/>
    <property type="match status" value="1"/>
</dbReference>
<gene>
    <name evidence="9" type="ORF">F9817_10280</name>
</gene>
<keyword evidence="3" id="KW-0560">Oxidoreductase</keyword>
<keyword evidence="10" id="KW-1185">Reference proteome</keyword>
<evidence type="ECO:0000256" key="2">
    <source>
        <dbReference type="ARBA" id="ARBA00012400"/>
    </source>
</evidence>
<comment type="catalytic activity">
    <reaction evidence="6">
        <text>precorrin-2 + NAD(+) = sirohydrochlorin + NADH + 2 H(+)</text>
        <dbReference type="Rhea" id="RHEA:15613"/>
        <dbReference type="ChEBI" id="CHEBI:15378"/>
        <dbReference type="ChEBI" id="CHEBI:57540"/>
        <dbReference type="ChEBI" id="CHEBI:57945"/>
        <dbReference type="ChEBI" id="CHEBI:58351"/>
        <dbReference type="ChEBI" id="CHEBI:58827"/>
        <dbReference type="EC" id="1.3.1.76"/>
    </reaction>
</comment>
<dbReference type="InterPro" id="IPR014777">
    <property type="entry name" value="4pyrrole_Mease_sub1"/>
</dbReference>
<dbReference type="SUPFAM" id="SSF53790">
    <property type="entry name" value="Tetrapyrrole methylase"/>
    <property type="match status" value="1"/>
</dbReference>
<dbReference type="SUPFAM" id="SSF75615">
    <property type="entry name" value="Siroheme synthase middle domains-like"/>
    <property type="match status" value="1"/>
</dbReference>
<dbReference type="Gene3D" id="3.40.1010.10">
    <property type="entry name" value="Cobalt-precorrin-4 Transmethylase, Domain 1"/>
    <property type="match status" value="1"/>
</dbReference>
<dbReference type="InterPro" id="IPR006367">
    <property type="entry name" value="Sirohaem_synthase_N"/>
</dbReference>
<dbReference type="Pfam" id="PF10414">
    <property type="entry name" value="CysG_dimeriser"/>
    <property type="match status" value="1"/>
</dbReference>